<reference evidence="1" key="1">
    <citation type="submission" date="2021-02" db="EMBL/GenBank/DDBJ databases">
        <authorList>
            <person name="Nowell W R."/>
        </authorList>
    </citation>
    <scope>NUCLEOTIDE SEQUENCE</scope>
</reference>
<sequence>INDREMRTEAVYDFENSREHIIEWLRHAMRGVCQDAEKTEIIQNLSNDTAYSTFDWGQKILPQKYREPQKDYFGKRVQKGKDICDRIMGVSKSRLRAWESNGHDIQNAVDIKEGFEYAGGIKDAKVAVAQIIDDEGRVLGASNIPNVTIVRSIVYDANGMKIHKASGIGKGKYVPYKNIDFESHMKIIIPFVDSIGSRLSASVKSSQ</sequence>
<dbReference type="Proteomes" id="UP000682733">
    <property type="component" value="Unassembled WGS sequence"/>
</dbReference>
<dbReference type="EMBL" id="CAJOBC010004054">
    <property type="protein sequence ID" value="CAF3812750.1"/>
    <property type="molecule type" value="Genomic_DNA"/>
</dbReference>
<dbReference type="EMBL" id="CAJOBA010009866">
    <property type="protein sequence ID" value="CAF3861284.1"/>
    <property type="molecule type" value="Genomic_DNA"/>
</dbReference>
<dbReference type="EMBL" id="CAJNOQ010004054">
    <property type="protein sequence ID" value="CAF1042602.1"/>
    <property type="molecule type" value="Genomic_DNA"/>
</dbReference>
<proteinExistence type="predicted"/>
<evidence type="ECO:0000313" key="3">
    <source>
        <dbReference type="EMBL" id="CAF3812750.1"/>
    </source>
</evidence>
<accession>A0A814JU50</accession>
<feature type="non-terminal residue" evidence="1">
    <location>
        <position position="207"/>
    </location>
</feature>
<evidence type="ECO:0000313" key="2">
    <source>
        <dbReference type="EMBL" id="CAF1099807.1"/>
    </source>
</evidence>
<dbReference type="EMBL" id="CAJNOK010009845">
    <property type="protein sequence ID" value="CAF1099807.1"/>
    <property type="molecule type" value="Genomic_DNA"/>
</dbReference>
<dbReference type="Proteomes" id="UP000677228">
    <property type="component" value="Unassembled WGS sequence"/>
</dbReference>
<protein>
    <submittedName>
        <fullName evidence="1">Uncharacterized protein</fullName>
    </submittedName>
</protein>
<comment type="caution">
    <text evidence="1">The sequence shown here is derived from an EMBL/GenBank/DDBJ whole genome shotgun (WGS) entry which is preliminary data.</text>
</comment>
<dbReference type="Proteomes" id="UP000681722">
    <property type="component" value="Unassembled WGS sequence"/>
</dbReference>
<name>A0A814JU50_9BILA</name>
<evidence type="ECO:0000313" key="1">
    <source>
        <dbReference type="EMBL" id="CAF1042602.1"/>
    </source>
</evidence>
<organism evidence="1 5">
    <name type="scientific">Didymodactylos carnosus</name>
    <dbReference type="NCBI Taxonomy" id="1234261"/>
    <lineage>
        <taxon>Eukaryota</taxon>
        <taxon>Metazoa</taxon>
        <taxon>Spiralia</taxon>
        <taxon>Gnathifera</taxon>
        <taxon>Rotifera</taxon>
        <taxon>Eurotatoria</taxon>
        <taxon>Bdelloidea</taxon>
        <taxon>Philodinida</taxon>
        <taxon>Philodinidae</taxon>
        <taxon>Didymodactylos</taxon>
    </lineage>
</organism>
<dbReference type="OrthoDB" id="10045083at2759"/>
<evidence type="ECO:0000313" key="5">
    <source>
        <dbReference type="Proteomes" id="UP000663829"/>
    </source>
</evidence>
<evidence type="ECO:0000313" key="4">
    <source>
        <dbReference type="EMBL" id="CAF3861284.1"/>
    </source>
</evidence>
<dbReference type="AlphaFoldDB" id="A0A814JU50"/>
<gene>
    <name evidence="1" type="ORF">GPM918_LOCUS15858</name>
    <name evidence="2" type="ORF">OVA965_LOCUS19235</name>
    <name evidence="3" type="ORF">SRO942_LOCUS15858</name>
    <name evidence="4" type="ORF">TMI583_LOCUS19250</name>
</gene>
<keyword evidence="5" id="KW-1185">Reference proteome</keyword>
<dbReference type="Proteomes" id="UP000663829">
    <property type="component" value="Unassembled WGS sequence"/>
</dbReference>